<keyword evidence="10 11" id="KW-0413">Isomerase</keyword>
<comment type="pathway">
    <text evidence="3 11">Carbohydrate biosynthesis; gluconeogenesis.</text>
</comment>
<evidence type="ECO:0000313" key="13">
    <source>
        <dbReference type="Proteomes" id="UP001165063"/>
    </source>
</evidence>
<dbReference type="EC" id="5.3.1.1" evidence="6 11"/>
<evidence type="ECO:0000256" key="11">
    <source>
        <dbReference type="RuleBase" id="RU363013"/>
    </source>
</evidence>
<evidence type="ECO:0000256" key="3">
    <source>
        <dbReference type="ARBA" id="ARBA00004742"/>
    </source>
</evidence>
<evidence type="ECO:0000256" key="7">
    <source>
        <dbReference type="ARBA" id="ARBA00019397"/>
    </source>
</evidence>
<dbReference type="GO" id="GO:0006096">
    <property type="term" value="P:glycolytic process"/>
    <property type="evidence" value="ECO:0007669"/>
    <property type="project" value="UniProtKB-KW"/>
</dbReference>
<protein>
    <recommendedName>
        <fullName evidence="7 11">Triosephosphate isomerase</fullName>
        <ecNumber evidence="6 11">5.3.1.1</ecNumber>
    </recommendedName>
</protein>
<dbReference type="InterPro" id="IPR035990">
    <property type="entry name" value="TIM_sf"/>
</dbReference>
<keyword evidence="13" id="KW-1185">Reference proteome</keyword>
<dbReference type="GO" id="GO:0046166">
    <property type="term" value="P:glyceraldehyde-3-phosphate biosynthetic process"/>
    <property type="evidence" value="ECO:0007669"/>
    <property type="project" value="TreeGrafter"/>
</dbReference>
<dbReference type="InterPro" id="IPR000652">
    <property type="entry name" value="Triosephosphate_isomerase"/>
</dbReference>
<evidence type="ECO:0000256" key="1">
    <source>
        <dbReference type="ARBA" id="ARBA00000474"/>
    </source>
</evidence>
<dbReference type="AlphaFoldDB" id="A0A9W7DH84"/>
<evidence type="ECO:0000313" key="12">
    <source>
        <dbReference type="EMBL" id="GMG38278.1"/>
    </source>
</evidence>
<evidence type="ECO:0000256" key="4">
    <source>
        <dbReference type="ARBA" id="ARBA00007422"/>
    </source>
</evidence>
<reference evidence="12" key="1">
    <citation type="submission" date="2023-04" db="EMBL/GenBank/DDBJ databases">
        <title>Ambrosiozyma monospora NBRC 1965.</title>
        <authorList>
            <person name="Ichikawa N."/>
            <person name="Sato H."/>
            <person name="Tonouchi N."/>
        </authorList>
    </citation>
    <scope>NUCLEOTIDE SEQUENCE</scope>
    <source>
        <strain evidence="12">NBRC 1965</strain>
    </source>
</reference>
<dbReference type="SUPFAM" id="SSF51351">
    <property type="entry name" value="Triosephosphate isomerase (TIM)"/>
    <property type="match status" value="1"/>
</dbReference>
<dbReference type="EMBL" id="BSXU01002533">
    <property type="protein sequence ID" value="GMG38278.1"/>
    <property type="molecule type" value="Genomic_DNA"/>
</dbReference>
<comment type="pathway">
    <text evidence="2 11">Carbohydrate degradation; glycolysis; D-glyceraldehyde 3-phosphate from glycerone phosphate: step 1/1.</text>
</comment>
<dbReference type="OrthoDB" id="6715177at2759"/>
<name>A0A9W7DH84_AMBMO</name>
<dbReference type="PANTHER" id="PTHR21139:SF41">
    <property type="entry name" value="TRIOSEPHOSPHATE ISOMERASE"/>
    <property type="match status" value="1"/>
</dbReference>
<sequence>MARTFFVGGNFKMNGSKESIQTIVENLNKADLPSNVEVVLGPPAPYLAWTVEHNKQKTVSVSAQNCYDKVSGAYTGEISPVSLLDLGVPWVILGHSERRTIFKESDEFIAGKTKFALEQGLKVILCIGETYEEKQAGKTLEVCTRQLKAVTDLVKDWKDIVIAYEPVWAIGTGLAATADDAQEIHHQIREYLATAIGAEQAEATRILYGGSANAKNAGSFKDKVDVDGFLVGGASLKPEFVEIIKSRQ</sequence>
<comment type="similarity">
    <text evidence="4 11">Belongs to the triosephosphate isomerase family.</text>
</comment>
<comment type="subunit">
    <text evidence="5">Homodimer.</text>
</comment>
<dbReference type="FunFam" id="3.20.20.70:FF:000025">
    <property type="entry name" value="Triosephosphate isomerase"/>
    <property type="match status" value="1"/>
</dbReference>
<dbReference type="CDD" id="cd00311">
    <property type="entry name" value="TIM"/>
    <property type="match status" value="1"/>
</dbReference>
<dbReference type="GO" id="GO:0005829">
    <property type="term" value="C:cytosol"/>
    <property type="evidence" value="ECO:0007669"/>
    <property type="project" value="TreeGrafter"/>
</dbReference>
<dbReference type="HAMAP" id="MF_00147_B">
    <property type="entry name" value="TIM_B"/>
    <property type="match status" value="1"/>
</dbReference>
<dbReference type="PANTHER" id="PTHR21139">
    <property type="entry name" value="TRIOSEPHOSPHATE ISOMERASE"/>
    <property type="match status" value="1"/>
</dbReference>
<dbReference type="Gene3D" id="3.20.20.70">
    <property type="entry name" value="Aldolase class I"/>
    <property type="match status" value="1"/>
</dbReference>
<dbReference type="InterPro" id="IPR013785">
    <property type="entry name" value="Aldolase_TIM"/>
</dbReference>
<dbReference type="PROSITE" id="PS51440">
    <property type="entry name" value="TIM_2"/>
    <property type="match status" value="1"/>
</dbReference>
<dbReference type="Proteomes" id="UP001165063">
    <property type="component" value="Unassembled WGS sequence"/>
</dbReference>
<evidence type="ECO:0000256" key="8">
    <source>
        <dbReference type="ARBA" id="ARBA00022432"/>
    </source>
</evidence>
<organism evidence="12 13">
    <name type="scientific">Ambrosiozyma monospora</name>
    <name type="common">Yeast</name>
    <name type="synonym">Endomycopsis monosporus</name>
    <dbReference type="NCBI Taxonomy" id="43982"/>
    <lineage>
        <taxon>Eukaryota</taxon>
        <taxon>Fungi</taxon>
        <taxon>Dikarya</taxon>
        <taxon>Ascomycota</taxon>
        <taxon>Saccharomycotina</taxon>
        <taxon>Pichiomycetes</taxon>
        <taxon>Pichiales</taxon>
        <taxon>Pichiaceae</taxon>
        <taxon>Ambrosiozyma</taxon>
    </lineage>
</organism>
<dbReference type="NCBIfam" id="TIGR00419">
    <property type="entry name" value="tim"/>
    <property type="match status" value="1"/>
</dbReference>
<dbReference type="PROSITE" id="PS00171">
    <property type="entry name" value="TIM_1"/>
    <property type="match status" value="1"/>
</dbReference>
<evidence type="ECO:0000256" key="9">
    <source>
        <dbReference type="ARBA" id="ARBA00023152"/>
    </source>
</evidence>
<evidence type="ECO:0000256" key="5">
    <source>
        <dbReference type="ARBA" id="ARBA00011738"/>
    </source>
</evidence>
<dbReference type="GO" id="GO:0019563">
    <property type="term" value="P:glycerol catabolic process"/>
    <property type="evidence" value="ECO:0007669"/>
    <property type="project" value="TreeGrafter"/>
</dbReference>
<proteinExistence type="inferred from homology"/>
<gene>
    <name evidence="12" type="ORF">Amon01_000492600</name>
</gene>
<keyword evidence="9 11" id="KW-0324">Glycolysis</keyword>
<keyword evidence="8 11" id="KW-0312">Gluconeogenesis</keyword>
<dbReference type="InterPro" id="IPR020861">
    <property type="entry name" value="Triosephosphate_isomerase_AS"/>
</dbReference>
<dbReference type="InterPro" id="IPR022896">
    <property type="entry name" value="TrioseP_Isoase_bac/euk"/>
</dbReference>
<comment type="catalytic activity">
    <reaction evidence="1 11">
        <text>D-glyceraldehyde 3-phosphate = dihydroxyacetone phosphate</text>
        <dbReference type="Rhea" id="RHEA:18585"/>
        <dbReference type="ChEBI" id="CHEBI:57642"/>
        <dbReference type="ChEBI" id="CHEBI:59776"/>
        <dbReference type="EC" id="5.3.1.1"/>
    </reaction>
</comment>
<evidence type="ECO:0000256" key="10">
    <source>
        <dbReference type="ARBA" id="ARBA00023235"/>
    </source>
</evidence>
<dbReference type="Pfam" id="PF00121">
    <property type="entry name" value="TIM"/>
    <property type="match status" value="1"/>
</dbReference>
<evidence type="ECO:0000256" key="2">
    <source>
        <dbReference type="ARBA" id="ARBA00004680"/>
    </source>
</evidence>
<dbReference type="GO" id="GO:0006094">
    <property type="term" value="P:gluconeogenesis"/>
    <property type="evidence" value="ECO:0007669"/>
    <property type="project" value="UniProtKB-KW"/>
</dbReference>
<comment type="caution">
    <text evidence="12">The sequence shown here is derived from an EMBL/GenBank/DDBJ whole genome shotgun (WGS) entry which is preliminary data.</text>
</comment>
<accession>A0A9W7DH84</accession>
<dbReference type="GO" id="GO:0004807">
    <property type="term" value="F:triose-phosphate isomerase activity"/>
    <property type="evidence" value="ECO:0007669"/>
    <property type="project" value="UniProtKB-EC"/>
</dbReference>
<evidence type="ECO:0000256" key="6">
    <source>
        <dbReference type="ARBA" id="ARBA00011940"/>
    </source>
</evidence>